<comment type="caution">
    <text evidence="2">The sequence shown here is derived from an EMBL/GenBank/DDBJ whole genome shotgun (WGS) entry which is preliminary data.</text>
</comment>
<sequence>MAFSLRPVTFRHPLALLLNGQPPPITKTLLICHASLTPLSQGGRDLRWGENDILKSLGTSVRDVIPDGSQKNENSSEEKDLGVEGGGGSIRLSSKMKR</sequence>
<evidence type="ECO:0000313" key="2">
    <source>
        <dbReference type="EMBL" id="GIX93137.1"/>
    </source>
</evidence>
<gene>
    <name evidence="2" type="ORF">CEXT_264091</name>
</gene>
<evidence type="ECO:0000256" key="1">
    <source>
        <dbReference type="SAM" id="MobiDB-lite"/>
    </source>
</evidence>
<keyword evidence="3" id="KW-1185">Reference proteome</keyword>
<dbReference type="Proteomes" id="UP001054945">
    <property type="component" value="Unassembled WGS sequence"/>
</dbReference>
<dbReference type="AlphaFoldDB" id="A0AAV4P705"/>
<accession>A0AAV4P705</accession>
<evidence type="ECO:0000313" key="3">
    <source>
        <dbReference type="Proteomes" id="UP001054945"/>
    </source>
</evidence>
<protein>
    <submittedName>
        <fullName evidence="2">Uncharacterized protein</fullName>
    </submittedName>
</protein>
<proteinExistence type="predicted"/>
<organism evidence="2 3">
    <name type="scientific">Caerostris extrusa</name>
    <name type="common">Bark spider</name>
    <name type="synonym">Caerostris bankana</name>
    <dbReference type="NCBI Taxonomy" id="172846"/>
    <lineage>
        <taxon>Eukaryota</taxon>
        <taxon>Metazoa</taxon>
        <taxon>Ecdysozoa</taxon>
        <taxon>Arthropoda</taxon>
        <taxon>Chelicerata</taxon>
        <taxon>Arachnida</taxon>
        <taxon>Araneae</taxon>
        <taxon>Araneomorphae</taxon>
        <taxon>Entelegynae</taxon>
        <taxon>Araneoidea</taxon>
        <taxon>Araneidae</taxon>
        <taxon>Caerostris</taxon>
    </lineage>
</organism>
<name>A0AAV4P705_CAEEX</name>
<dbReference type="EMBL" id="BPLR01004201">
    <property type="protein sequence ID" value="GIX93137.1"/>
    <property type="molecule type" value="Genomic_DNA"/>
</dbReference>
<feature type="region of interest" description="Disordered" evidence="1">
    <location>
        <begin position="63"/>
        <end position="98"/>
    </location>
</feature>
<reference evidence="2 3" key="1">
    <citation type="submission" date="2021-06" db="EMBL/GenBank/DDBJ databases">
        <title>Caerostris extrusa draft genome.</title>
        <authorList>
            <person name="Kono N."/>
            <person name="Arakawa K."/>
        </authorList>
    </citation>
    <scope>NUCLEOTIDE SEQUENCE [LARGE SCALE GENOMIC DNA]</scope>
</reference>